<keyword evidence="1" id="KW-0472">Membrane</keyword>
<sequence>MSHCYKFHRKIGSSNLGIIYSLKNFFSLFFSLLFFLCFFSYLFFFFSSFTF</sequence>
<keyword evidence="1" id="KW-1133">Transmembrane helix</keyword>
<keyword evidence="1" id="KW-0812">Transmembrane</keyword>
<protein>
    <submittedName>
        <fullName evidence="2">Uncharacterized protein</fullName>
    </submittedName>
</protein>
<evidence type="ECO:0000256" key="1">
    <source>
        <dbReference type="SAM" id="Phobius"/>
    </source>
</evidence>
<proteinExistence type="predicted"/>
<reference evidence="2 3" key="1">
    <citation type="submission" date="2016-07" db="EMBL/GenBank/DDBJ databases">
        <title>Pervasive Adenine N6-methylation of Active Genes in Fungi.</title>
        <authorList>
            <consortium name="DOE Joint Genome Institute"/>
            <person name="Mondo S.J."/>
            <person name="Dannebaum R.O."/>
            <person name="Kuo R.C."/>
            <person name="Labutti K."/>
            <person name="Haridas S."/>
            <person name="Kuo A."/>
            <person name="Salamov A."/>
            <person name="Ahrendt S.R."/>
            <person name="Lipzen A."/>
            <person name="Sullivan W."/>
            <person name="Andreopoulos W.B."/>
            <person name="Clum A."/>
            <person name="Lindquist E."/>
            <person name="Daum C."/>
            <person name="Ramamoorthy G.K."/>
            <person name="Gryganskyi A."/>
            <person name="Culley D."/>
            <person name="Magnuson J.K."/>
            <person name="James T.Y."/>
            <person name="O'Malley M.A."/>
            <person name="Stajich J.E."/>
            <person name="Spatafora J.W."/>
            <person name="Visel A."/>
            <person name="Grigoriev I.V."/>
        </authorList>
    </citation>
    <scope>NUCLEOTIDE SEQUENCE [LARGE SCALE GENOMIC DNA]</scope>
    <source>
        <strain evidence="2 3">NRRL 1336</strain>
    </source>
</reference>
<feature type="non-terminal residue" evidence="2">
    <location>
        <position position="51"/>
    </location>
</feature>
<gene>
    <name evidence="2" type="ORF">BCR42DRAFT_414238</name>
</gene>
<dbReference type="Proteomes" id="UP000193560">
    <property type="component" value="Unassembled WGS sequence"/>
</dbReference>
<accession>A0A1X2IIR9</accession>
<keyword evidence="3" id="KW-1185">Reference proteome</keyword>
<name>A0A1X2IIR9_9FUNG</name>
<evidence type="ECO:0000313" key="2">
    <source>
        <dbReference type="EMBL" id="ORZ17249.1"/>
    </source>
</evidence>
<organism evidence="2 3">
    <name type="scientific">Absidia repens</name>
    <dbReference type="NCBI Taxonomy" id="90262"/>
    <lineage>
        <taxon>Eukaryota</taxon>
        <taxon>Fungi</taxon>
        <taxon>Fungi incertae sedis</taxon>
        <taxon>Mucoromycota</taxon>
        <taxon>Mucoromycotina</taxon>
        <taxon>Mucoromycetes</taxon>
        <taxon>Mucorales</taxon>
        <taxon>Cunninghamellaceae</taxon>
        <taxon>Absidia</taxon>
    </lineage>
</organism>
<dbReference type="AlphaFoldDB" id="A0A1X2IIR9"/>
<dbReference type="EMBL" id="MCGE01000010">
    <property type="protein sequence ID" value="ORZ17249.1"/>
    <property type="molecule type" value="Genomic_DNA"/>
</dbReference>
<feature type="transmembrane region" description="Helical" evidence="1">
    <location>
        <begin position="25"/>
        <end position="46"/>
    </location>
</feature>
<comment type="caution">
    <text evidence="2">The sequence shown here is derived from an EMBL/GenBank/DDBJ whole genome shotgun (WGS) entry which is preliminary data.</text>
</comment>
<evidence type="ECO:0000313" key="3">
    <source>
        <dbReference type="Proteomes" id="UP000193560"/>
    </source>
</evidence>